<gene>
    <name evidence="3" type="ORF">LODBEIA_P32090</name>
</gene>
<feature type="region of interest" description="Disordered" evidence="1">
    <location>
        <begin position="329"/>
        <end position="364"/>
    </location>
</feature>
<feature type="region of interest" description="Disordered" evidence="1">
    <location>
        <begin position="680"/>
        <end position="706"/>
    </location>
</feature>
<dbReference type="EMBL" id="OZ022408">
    <property type="protein sequence ID" value="CAK9438985.1"/>
    <property type="molecule type" value="Genomic_DNA"/>
</dbReference>
<name>A0ABP0ZS00_9ASCO</name>
<dbReference type="RefSeq" id="XP_066830147.1">
    <property type="nucleotide sequence ID" value="XM_066973294.1"/>
</dbReference>
<dbReference type="PANTHER" id="PTHR28067:SF1">
    <property type="entry name" value="DNA REPLICATION REGULATOR SLD3"/>
    <property type="match status" value="1"/>
</dbReference>
<evidence type="ECO:0000256" key="1">
    <source>
        <dbReference type="SAM" id="MobiDB-lite"/>
    </source>
</evidence>
<dbReference type="Gene3D" id="1.20.58.2130">
    <property type="match status" value="1"/>
</dbReference>
<proteinExistence type="predicted"/>
<feature type="compositionally biased region" description="Low complexity" evidence="1">
    <location>
        <begin position="161"/>
        <end position="170"/>
    </location>
</feature>
<feature type="region of interest" description="Disordered" evidence="1">
    <location>
        <begin position="490"/>
        <end position="514"/>
    </location>
</feature>
<feature type="compositionally biased region" description="Polar residues" evidence="1">
    <location>
        <begin position="630"/>
        <end position="650"/>
    </location>
</feature>
<evidence type="ECO:0000313" key="4">
    <source>
        <dbReference type="Proteomes" id="UP001497383"/>
    </source>
</evidence>
<dbReference type="Proteomes" id="UP001497383">
    <property type="component" value="Chromosome 4"/>
</dbReference>
<feature type="compositionally biased region" description="Basic and acidic residues" evidence="1">
    <location>
        <begin position="565"/>
        <end position="578"/>
    </location>
</feature>
<dbReference type="GeneID" id="92208405"/>
<accession>A0ABP0ZS00</accession>
<dbReference type="PANTHER" id="PTHR28067">
    <property type="entry name" value="DNA REPLICATION REGULATOR SLD3"/>
    <property type="match status" value="1"/>
</dbReference>
<feature type="domain" description="DNA replication regulator Sld3 C-terminal" evidence="2">
    <location>
        <begin position="172"/>
        <end position="532"/>
    </location>
</feature>
<evidence type="ECO:0000259" key="2">
    <source>
        <dbReference type="Pfam" id="PF08639"/>
    </source>
</evidence>
<feature type="compositionally biased region" description="Basic and acidic residues" evidence="1">
    <location>
        <begin position="351"/>
        <end position="361"/>
    </location>
</feature>
<evidence type="ECO:0000313" key="3">
    <source>
        <dbReference type="EMBL" id="CAK9438985.1"/>
    </source>
</evidence>
<sequence>MSNNDEILLDIVDQDGTRFHITTLYPVAQASVIQYKPRTSTFDHDSNFLSDTPKSIHIFKSSETLRPCLHLCKIDVDGDDTFEQFGVVFHFHGEYHGIFKVPGVVERANSEFYPMRSESDLVKVIVSDGAGVEVGGDDRACGFSMKPPKRTDTAVDPEPSPNSNSQSNSSLDPAKFLKSRYFNSLYALTEPLAYFSKTALTRFRNMCKDQIHVVEILHSLVMTIEEFDKRYAAGPAVLFHDSPRSVFEVRESEKLKKKIGVATQEDASKLAGPIAEQLQKVVLELKVREAQLQVLILLEYLKETGVDENEFLRENSKKEVKLIKKAQTRQRTALVRSKKQRGKRTSTSTRTRTEREDDSNGAKESSLDEEFNRFTYLNRLIDRLNLWEVLLTNKSGNNSRSFMAYVLIPYYHQKLPVLLKHIIDNMKTINMKLVSKKRNPSEFEEKKSDVASKNVSIERPVLKKKRDKQEDDSSIVEEISIRSIKRSKSNLGQSKDLNKRQVDLNIKPPPKEKSKIEDGVMHIFAQAKRSKSINVPPAKVISTPVKNRLQTLSFSQVEATPAGPRIEHADIYTPRDGDNSILLSSPDKFLKPRSPNQNRISERLRDASNDEVLVHATPQKAPPPPPPSKLISTPRSAIHSSSPVSNSNGRTVPKPGDPNPLAESPMYKACENADLFDLNQANDSGYDSDEILNPKKKIKPTYSRKK</sequence>
<dbReference type="Pfam" id="PF08639">
    <property type="entry name" value="Sld3_STD"/>
    <property type="match status" value="1"/>
</dbReference>
<feature type="region of interest" description="Disordered" evidence="1">
    <location>
        <begin position="142"/>
        <end position="171"/>
    </location>
</feature>
<feature type="region of interest" description="Disordered" evidence="1">
    <location>
        <begin position="559"/>
        <end position="668"/>
    </location>
</feature>
<organism evidence="3 4">
    <name type="scientific">Lodderomyces beijingensis</name>
    <dbReference type="NCBI Taxonomy" id="1775926"/>
    <lineage>
        <taxon>Eukaryota</taxon>
        <taxon>Fungi</taxon>
        <taxon>Dikarya</taxon>
        <taxon>Ascomycota</taxon>
        <taxon>Saccharomycotina</taxon>
        <taxon>Pichiomycetes</taxon>
        <taxon>Debaryomycetaceae</taxon>
        <taxon>Candida/Lodderomyces clade</taxon>
        <taxon>Lodderomyces</taxon>
    </lineage>
</organism>
<dbReference type="InterPro" id="IPR042511">
    <property type="entry name" value="Sld3"/>
</dbReference>
<feature type="compositionally biased region" description="Basic residues" evidence="1">
    <location>
        <begin position="694"/>
        <end position="706"/>
    </location>
</feature>
<protein>
    <recommendedName>
        <fullName evidence="2">DNA replication regulator Sld3 C-terminal domain-containing protein</fullName>
    </recommendedName>
</protein>
<keyword evidence="4" id="KW-1185">Reference proteome</keyword>
<dbReference type="InterPro" id="IPR013948">
    <property type="entry name" value="DNA_replication_reg_Sld3_C"/>
</dbReference>
<reference evidence="3 4" key="1">
    <citation type="submission" date="2024-03" db="EMBL/GenBank/DDBJ databases">
        <authorList>
            <person name="Brejova B."/>
        </authorList>
    </citation>
    <scope>NUCLEOTIDE SEQUENCE [LARGE SCALE GENOMIC DNA]</scope>
    <source>
        <strain evidence="3 4">CBS 14171</strain>
    </source>
</reference>